<evidence type="ECO:0000313" key="5">
    <source>
        <dbReference type="Proteomes" id="UP000317178"/>
    </source>
</evidence>
<name>A0A518CNF0_9PLAN</name>
<keyword evidence="2" id="KW-0812">Transmembrane</keyword>
<gene>
    <name evidence="4" type="ORF">Pla110_24850</name>
</gene>
<sequence>MLGSLIAAQGNLILAGSEESIEEVTADKGYHSNAAISDCSGFGVRTYIPELELKYERVWADKPEEYERSMTNNRQRMRRSKGKRLQRQRSEKVERSFAHTCETGGARRTWLRGMEKINKRYLLQAASRNLGTLMRSLFGTGSPLGLQGAVWGLFGLYIAVIEWLCGLPGASSRLRSVRTNNRLIKTAHENHRHYLPTSQRIAMFSTGC</sequence>
<feature type="transmembrane region" description="Helical" evidence="2">
    <location>
        <begin position="144"/>
        <end position="165"/>
    </location>
</feature>
<keyword evidence="2" id="KW-1133">Transmembrane helix</keyword>
<protein>
    <recommendedName>
        <fullName evidence="3">Transposase DDE domain-containing protein</fullName>
    </recommendedName>
</protein>
<reference evidence="4 5" key="1">
    <citation type="submission" date="2019-02" db="EMBL/GenBank/DDBJ databases">
        <title>Deep-cultivation of Planctomycetes and their phenomic and genomic characterization uncovers novel biology.</title>
        <authorList>
            <person name="Wiegand S."/>
            <person name="Jogler M."/>
            <person name="Boedeker C."/>
            <person name="Pinto D."/>
            <person name="Vollmers J."/>
            <person name="Rivas-Marin E."/>
            <person name="Kohn T."/>
            <person name="Peeters S.H."/>
            <person name="Heuer A."/>
            <person name="Rast P."/>
            <person name="Oberbeckmann S."/>
            <person name="Bunk B."/>
            <person name="Jeske O."/>
            <person name="Meyerdierks A."/>
            <person name="Storesund J.E."/>
            <person name="Kallscheuer N."/>
            <person name="Luecker S."/>
            <person name="Lage O.M."/>
            <person name="Pohl T."/>
            <person name="Merkel B.J."/>
            <person name="Hornburger P."/>
            <person name="Mueller R.-W."/>
            <person name="Bruemmer F."/>
            <person name="Labrenz M."/>
            <person name="Spormann A.M."/>
            <person name="Op den Camp H."/>
            <person name="Overmann J."/>
            <person name="Amann R."/>
            <person name="Jetten M.S.M."/>
            <person name="Mascher T."/>
            <person name="Medema M.H."/>
            <person name="Devos D.P."/>
            <person name="Kaster A.-K."/>
            <person name="Ovreas L."/>
            <person name="Rohde M."/>
            <person name="Galperin M.Y."/>
            <person name="Jogler C."/>
        </authorList>
    </citation>
    <scope>NUCLEOTIDE SEQUENCE [LARGE SCALE GENOMIC DNA]</scope>
    <source>
        <strain evidence="4 5">Pla110</strain>
    </source>
</reference>
<dbReference type="Pfam" id="PF13751">
    <property type="entry name" value="DDE_Tnp_1_6"/>
    <property type="match status" value="1"/>
</dbReference>
<feature type="compositionally biased region" description="Basic residues" evidence="1">
    <location>
        <begin position="75"/>
        <end position="87"/>
    </location>
</feature>
<dbReference type="AlphaFoldDB" id="A0A518CNF0"/>
<evidence type="ECO:0000256" key="2">
    <source>
        <dbReference type="SAM" id="Phobius"/>
    </source>
</evidence>
<evidence type="ECO:0000313" key="4">
    <source>
        <dbReference type="EMBL" id="QDU80752.1"/>
    </source>
</evidence>
<feature type="domain" description="Transposase DDE" evidence="3">
    <location>
        <begin position="64"/>
        <end position="133"/>
    </location>
</feature>
<feature type="region of interest" description="Disordered" evidence="1">
    <location>
        <begin position="69"/>
        <end position="91"/>
    </location>
</feature>
<dbReference type="Proteomes" id="UP000317178">
    <property type="component" value="Chromosome"/>
</dbReference>
<keyword evidence="5" id="KW-1185">Reference proteome</keyword>
<dbReference type="InterPro" id="IPR025668">
    <property type="entry name" value="Tnp_DDE_dom"/>
</dbReference>
<organism evidence="4 5">
    <name type="scientific">Polystyrenella longa</name>
    <dbReference type="NCBI Taxonomy" id="2528007"/>
    <lineage>
        <taxon>Bacteria</taxon>
        <taxon>Pseudomonadati</taxon>
        <taxon>Planctomycetota</taxon>
        <taxon>Planctomycetia</taxon>
        <taxon>Planctomycetales</taxon>
        <taxon>Planctomycetaceae</taxon>
        <taxon>Polystyrenella</taxon>
    </lineage>
</organism>
<evidence type="ECO:0000256" key="1">
    <source>
        <dbReference type="SAM" id="MobiDB-lite"/>
    </source>
</evidence>
<dbReference type="EMBL" id="CP036281">
    <property type="protein sequence ID" value="QDU80752.1"/>
    <property type="molecule type" value="Genomic_DNA"/>
</dbReference>
<dbReference type="KEGG" id="plon:Pla110_24850"/>
<proteinExistence type="predicted"/>
<evidence type="ECO:0000259" key="3">
    <source>
        <dbReference type="Pfam" id="PF13751"/>
    </source>
</evidence>
<keyword evidence="2" id="KW-0472">Membrane</keyword>
<accession>A0A518CNF0</accession>